<name>T0RQ73_SAPDV</name>
<evidence type="ECO:0000313" key="2">
    <source>
        <dbReference type="EMBL" id="EQC34693.1"/>
    </source>
</evidence>
<keyword evidence="1" id="KW-0812">Transmembrane</keyword>
<gene>
    <name evidence="2" type="ORF">SDRG_08009</name>
</gene>
<dbReference type="GeneID" id="19948736"/>
<protein>
    <submittedName>
        <fullName evidence="2">Uncharacterized protein</fullName>
    </submittedName>
</protein>
<keyword evidence="3" id="KW-1185">Reference proteome</keyword>
<reference evidence="2 3" key="1">
    <citation type="submission" date="2012-04" db="EMBL/GenBank/DDBJ databases">
        <title>The Genome Sequence of Saprolegnia declina VS20.</title>
        <authorList>
            <consortium name="The Broad Institute Genome Sequencing Platform"/>
            <person name="Russ C."/>
            <person name="Nusbaum C."/>
            <person name="Tyler B."/>
            <person name="van West P."/>
            <person name="Dieguez-Uribeondo J."/>
            <person name="de Bruijn I."/>
            <person name="Tripathy S."/>
            <person name="Jiang R."/>
            <person name="Young S.K."/>
            <person name="Zeng Q."/>
            <person name="Gargeya S."/>
            <person name="Fitzgerald M."/>
            <person name="Haas B."/>
            <person name="Abouelleil A."/>
            <person name="Alvarado L."/>
            <person name="Arachchi H.M."/>
            <person name="Berlin A."/>
            <person name="Chapman S.B."/>
            <person name="Goldberg J."/>
            <person name="Griggs A."/>
            <person name="Gujja S."/>
            <person name="Hansen M."/>
            <person name="Howarth C."/>
            <person name="Imamovic A."/>
            <person name="Larimer J."/>
            <person name="McCowen C."/>
            <person name="Montmayeur A."/>
            <person name="Murphy C."/>
            <person name="Neiman D."/>
            <person name="Pearson M."/>
            <person name="Priest M."/>
            <person name="Roberts A."/>
            <person name="Saif S."/>
            <person name="Shea T."/>
            <person name="Sisk P."/>
            <person name="Sykes S."/>
            <person name="Wortman J."/>
            <person name="Nusbaum C."/>
            <person name="Birren B."/>
        </authorList>
    </citation>
    <scope>NUCLEOTIDE SEQUENCE [LARGE SCALE GENOMIC DNA]</scope>
    <source>
        <strain evidence="2 3">VS20</strain>
    </source>
</reference>
<dbReference type="EMBL" id="JH767154">
    <property type="protein sequence ID" value="EQC34693.1"/>
    <property type="molecule type" value="Genomic_DNA"/>
</dbReference>
<feature type="transmembrane region" description="Helical" evidence="1">
    <location>
        <begin position="26"/>
        <end position="46"/>
    </location>
</feature>
<organism evidence="2 3">
    <name type="scientific">Saprolegnia diclina (strain VS20)</name>
    <dbReference type="NCBI Taxonomy" id="1156394"/>
    <lineage>
        <taxon>Eukaryota</taxon>
        <taxon>Sar</taxon>
        <taxon>Stramenopiles</taxon>
        <taxon>Oomycota</taxon>
        <taxon>Saprolegniomycetes</taxon>
        <taxon>Saprolegniales</taxon>
        <taxon>Saprolegniaceae</taxon>
        <taxon>Saprolegnia</taxon>
    </lineage>
</organism>
<dbReference type="InParanoid" id="T0RQ73"/>
<dbReference type="Proteomes" id="UP000030762">
    <property type="component" value="Unassembled WGS sequence"/>
</dbReference>
<dbReference type="AlphaFoldDB" id="T0RQ73"/>
<keyword evidence="1" id="KW-0472">Membrane</keyword>
<accession>T0RQ73</accession>
<evidence type="ECO:0000256" key="1">
    <source>
        <dbReference type="SAM" id="Phobius"/>
    </source>
</evidence>
<evidence type="ECO:0000313" key="3">
    <source>
        <dbReference type="Proteomes" id="UP000030762"/>
    </source>
</evidence>
<dbReference type="VEuPathDB" id="FungiDB:SDRG_08009"/>
<keyword evidence="1" id="KW-1133">Transmembrane helix</keyword>
<sequence>MSVVRVGPRHSPSKRSLVPIFAPRSYVHVVGVAYVLASIALSFLALDVMSAAMTTNFFVPAVDASLSLLLQRLNDELTLPNQTSPRSVNVTTALLSDSGVVAAAYARRVVHEDLTHVPGSVADEIALWSRLGFSHFSLQFGNGFETGLAESVSIQNALGLRYAVSLKASPPRNRMPYASTLVFYNLFYNDLYAIAANASLVRNAPSFFGHTDPFAIETFVVQRPLTPISTITT</sequence>
<proteinExistence type="predicted"/>
<dbReference type="RefSeq" id="XP_008612099.1">
    <property type="nucleotide sequence ID" value="XM_008613877.1"/>
</dbReference>